<dbReference type="EMBL" id="PGCI01000378">
    <property type="protein sequence ID" value="PLW28108.1"/>
    <property type="molecule type" value="Genomic_DNA"/>
</dbReference>
<comment type="caution">
    <text evidence="1">The sequence shown here is derived from an EMBL/GenBank/DDBJ whole genome shotgun (WGS) entry which is preliminary data.</text>
</comment>
<name>A0A2N5TRP3_9BASI</name>
<gene>
    <name evidence="1" type="ORF">PCASD_22491</name>
</gene>
<evidence type="ECO:0000313" key="2">
    <source>
        <dbReference type="Proteomes" id="UP000235392"/>
    </source>
</evidence>
<proteinExistence type="predicted"/>
<reference evidence="1 2" key="1">
    <citation type="submission" date="2017-11" db="EMBL/GenBank/DDBJ databases">
        <title>De novo assembly and phasing of dikaryotic genomes from two isolates of Puccinia coronata f. sp. avenae, the causal agent of oat crown rust.</title>
        <authorList>
            <person name="Miller M.E."/>
            <person name="Zhang Y."/>
            <person name="Omidvar V."/>
            <person name="Sperschneider J."/>
            <person name="Schwessinger B."/>
            <person name="Raley C."/>
            <person name="Palmer J.M."/>
            <person name="Garnica D."/>
            <person name="Upadhyaya N."/>
            <person name="Rathjen J."/>
            <person name="Taylor J.M."/>
            <person name="Park R.F."/>
            <person name="Dodds P.N."/>
            <person name="Hirsch C.D."/>
            <person name="Kianian S.F."/>
            <person name="Figueroa M."/>
        </authorList>
    </citation>
    <scope>NUCLEOTIDE SEQUENCE [LARGE SCALE GENOMIC DNA]</scope>
    <source>
        <strain evidence="1">12SD80</strain>
    </source>
</reference>
<organism evidence="1 2">
    <name type="scientific">Puccinia coronata f. sp. avenae</name>
    <dbReference type="NCBI Taxonomy" id="200324"/>
    <lineage>
        <taxon>Eukaryota</taxon>
        <taxon>Fungi</taxon>
        <taxon>Dikarya</taxon>
        <taxon>Basidiomycota</taxon>
        <taxon>Pucciniomycotina</taxon>
        <taxon>Pucciniomycetes</taxon>
        <taxon>Pucciniales</taxon>
        <taxon>Pucciniaceae</taxon>
        <taxon>Puccinia</taxon>
    </lineage>
</organism>
<evidence type="ECO:0000313" key="1">
    <source>
        <dbReference type="EMBL" id="PLW28108.1"/>
    </source>
</evidence>
<sequence length="56" mass="6133">MAPSILKGQTATSGEPWFPSSLNASNAQYRLFNPRAWLYAPSCRRPPPLGSLLGEE</sequence>
<accession>A0A2N5TRP3</accession>
<dbReference type="AlphaFoldDB" id="A0A2N5TRP3"/>
<protein>
    <submittedName>
        <fullName evidence="1">Uncharacterized protein</fullName>
    </submittedName>
</protein>
<dbReference type="Proteomes" id="UP000235392">
    <property type="component" value="Unassembled WGS sequence"/>
</dbReference>